<dbReference type="SMART" id="SM00577">
    <property type="entry name" value="CPDc"/>
    <property type="match status" value="1"/>
</dbReference>
<feature type="compositionally biased region" description="Polar residues" evidence="1">
    <location>
        <begin position="217"/>
        <end position="226"/>
    </location>
</feature>
<dbReference type="HOGENOM" id="CLU_545136_0_0_1"/>
<protein>
    <submittedName>
        <fullName evidence="3">Nuclear envelope-endoplasmic reticulum network protein</fullName>
    </submittedName>
</protein>
<dbReference type="SUPFAM" id="SSF56784">
    <property type="entry name" value="HAD-like"/>
    <property type="match status" value="1"/>
</dbReference>
<dbReference type="KEGG" id="tasa:A1Q1_01962"/>
<reference evidence="3 4" key="1">
    <citation type="journal article" date="2012" name="Eukaryot. Cell">
        <title>Draft genome sequence of CBS 2479, the standard type strain of Trichosporon asahii.</title>
        <authorList>
            <person name="Yang R.Y."/>
            <person name="Li H.T."/>
            <person name="Zhu H."/>
            <person name="Zhou G.P."/>
            <person name="Wang M."/>
            <person name="Wang L."/>
        </authorList>
    </citation>
    <scope>NUCLEOTIDE SEQUENCE [LARGE SCALE GENOMIC DNA]</scope>
    <source>
        <strain evidence="4">ATCC 90039 / CBS 2479 / JCM 2466 / KCTC 7840 / NCYC 2677 / UAMH 7654</strain>
    </source>
</reference>
<feature type="region of interest" description="Disordered" evidence="1">
    <location>
        <begin position="146"/>
        <end position="231"/>
    </location>
</feature>
<dbReference type="PANTHER" id="PTHR12210">
    <property type="entry name" value="DULLARD PROTEIN PHOSPHATASE"/>
    <property type="match status" value="1"/>
</dbReference>
<dbReference type="VEuPathDB" id="FungiDB:A1Q1_01962"/>
<accession>J5QT74</accession>
<dbReference type="RefSeq" id="XP_014180445.1">
    <property type="nucleotide sequence ID" value="XM_014324970.1"/>
</dbReference>
<evidence type="ECO:0000256" key="1">
    <source>
        <dbReference type="SAM" id="MobiDB-lite"/>
    </source>
</evidence>
<feature type="region of interest" description="Disordered" evidence="1">
    <location>
        <begin position="20"/>
        <end position="93"/>
    </location>
</feature>
<feature type="compositionally biased region" description="Low complexity" evidence="1">
    <location>
        <begin position="168"/>
        <end position="177"/>
    </location>
</feature>
<feature type="region of interest" description="Disordered" evidence="1">
    <location>
        <begin position="270"/>
        <end position="289"/>
    </location>
</feature>
<dbReference type="FunFam" id="3.40.50.1000:FF:000270">
    <property type="entry name" value="Nuclear envelope-endoplasmic reticulum network protein"/>
    <property type="match status" value="1"/>
</dbReference>
<dbReference type="Pfam" id="PF03031">
    <property type="entry name" value="NIF"/>
    <property type="match status" value="1"/>
</dbReference>
<proteinExistence type="predicted"/>
<dbReference type="InterPro" id="IPR050365">
    <property type="entry name" value="TIM50"/>
</dbReference>
<dbReference type="AlphaFoldDB" id="J5QT74"/>
<feature type="compositionally biased region" description="Basic residues" evidence="1">
    <location>
        <begin position="67"/>
        <end position="83"/>
    </location>
</feature>
<dbReference type="CDD" id="cd07521">
    <property type="entry name" value="HAD_FCP1-like"/>
    <property type="match status" value="1"/>
</dbReference>
<name>J5QT74_TRIAS</name>
<dbReference type="Gene3D" id="3.40.50.1000">
    <property type="entry name" value="HAD superfamily/HAD-like"/>
    <property type="match status" value="1"/>
</dbReference>
<dbReference type="NCBIfam" id="TIGR02251">
    <property type="entry name" value="HIF-SF_euk"/>
    <property type="match status" value="1"/>
</dbReference>
<comment type="caution">
    <text evidence="3">The sequence shown here is derived from an EMBL/GenBank/DDBJ whole genome shotgun (WGS) entry which is preliminary data.</text>
</comment>
<dbReference type="OrthoDB" id="277011at2759"/>
<sequence length="490" mass="53516">MNTLSRVDSYLFSLVSSHPPPAPAALSSIQPEPAPTFTFPTSNEPASNSSSVNVSPSPSPAPSNATVRRRFPTTTRRRRRRHPTSSSIKVPPPTTPLLLRVALAIWSILLSFWRSLVGDTRAVRVLRHKKRTVTVAAVPVGAGAAPDRLAESPAAASKGKPVLGLGHPAASPASSDESASEHEGWVDPVTRAPVDNGTPVDSDSEVEFGRPRVPETMSIQLQSSLRKSGLDSKLDTKQPKFVTTVTAPTPRRTPRLLPNPMQTSLLDPSVPAVPHRSVSPTNAPSVRPQHTPFHLQKTLILDLDETLIHSTSRPMGASHSGTGMLGLGSGLFGGKRRRREGHTIEVVLNGRSTTYHVYKRPYVDFFLKRVASWYTLVIYTASMPEYADPVIDWLDNGRGLFAKRLYRDACHLQPSGSYVKDLSLVDPDLSRVCFMDNSPISYSWNKANALPIEGWTSDPNDEALLHSIPVLDSLRFVTDVRRILGIRGFV</sequence>
<organism evidence="3 4">
    <name type="scientific">Trichosporon asahii var. asahii (strain ATCC 90039 / CBS 2479 / JCM 2466 / KCTC 7840 / NBRC 103889/ NCYC 2677 / UAMH 7654)</name>
    <name type="common">Yeast</name>
    <dbReference type="NCBI Taxonomy" id="1186058"/>
    <lineage>
        <taxon>Eukaryota</taxon>
        <taxon>Fungi</taxon>
        <taxon>Dikarya</taxon>
        <taxon>Basidiomycota</taxon>
        <taxon>Agaricomycotina</taxon>
        <taxon>Tremellomycetes</taxon>
        <taxon>Trichosporonales</taxon>
        <taxon>Trichosporonaceae</taxon>
        <taxon>Trichosporon</taxon>
    </lineage>
</organism>
<dbReference type="GeneID" id="25985476"/>
<evidence type="ECO:0000313" key="3">
    <source>
        <dbReference type="EMBL" id="EJT48973.1"/>
    </source>
</evidence>
<feature type="compositionally biased region" description="Low complexity" evidence="1">
    <location>
        <begin position="40"/>
        <end position="66"/>
    </location>
</feature>
<dbReference type="InterPro" id="IPR004274">
    <property type="entry name" value="FCP1_dom"/>
</dbReference>
<evidence type="ECO:0000313" key="4">
    <source>
        <dbReference type="Proteomes" id="UP000002748"/>
    </source>
</evidence>
<dbReference type="InterPro" id="IPR036412">
    <property type="entry name" value="HAD-like_sf"/>
</dbReference>
<dbReference type="EMBL" id="ALBS01000183">
    <property type="protein sequence ID" value="EJT48973.1"/>
    <property type="molecule type" value="Genomic_DNA"/>
</dbReference>
<dbReference type="PROSITE" id="PS50969">
    <property type="entry name" value="FCP1"/>
    <property type="match status" value="1"/>
</dbReference>
<feature type="domain" description="FCP1 homology" evidence="2">
    <location>
        <begin position="292"/>
        <end position="474"/>
    </location>
</feature>
<dbReference type="InterPro" id="IPR011948">
    <property type="entry name" value="Dullard_phosphatase"/>
</dbReference>
<gene>
    <name evidence="3" type="ORF">A1Q1_01962</name>
</gene>
<dbReference type="InterPro" id="IPR023214">
    <property type="entry name" value="HAD_sf"/>
</dbReference>
<dbReference type="GO" id="GO:0016791">
    <property type="term" value="F:phosphatase activity"/>
    <property type="evidence" value="ECO:0007669"/>
    <property type="project" value="InterPro"/>
</dbReference>
<dbReference type="Proteomes" id="UP000002748">
    <property type="component" value="Unassembled WGS sequence"/>
</dbReference>
<evidence type="ECO:0000259" key="2">
    <source>
        <dbReference type="PROSITE" id="PS50969"/>
    </source>
</evidence>